<evidence type="ECO:0000256" key="1">
    <source>
        <dbReference type="ARBA" id="ARBA00022723"/>
    </source>
</evidence>
<dbReference type="Proteomes" id="UP000612055">
    <property type="component" value="Unassembled WGS sequence"/>
</dbReference>
<evidence type="ECO:0000256" key="3">
    <source>
        <dbReference type="ARBA" id="ARBA00022833"/>
    </source>
</evidence>
<dbReference type="SUPFAM" id="SSF144232">
    <property type="entry name" value="HIT/MYND zinc finger-like"/>
    <property type="match status" value="1"/>
</dbReference>
<keyword evidence="1" id="KW-0479">Metal-binding</keyword>
<dbReference type="AlphaFoldDB" id="A0A835XQE1"/>
<dbReference type="EMBL" id="JAEHOE010000092">
    <property type="protein sequence ID" value="KAG2487784.1"/>
    <property type="molecule type" value="Genomic_DNA"/>
</dbReference>
<keyword evidence="3" id="KW-0862">Zinc</keyword>
<dbReference type="Pfam" id="PF01753">
    <property type="entry name" value="zf-MYND"/>
    <property type="match status" value="1"/>
</dbReference>
<reference evidence="6" key="1">
    <citation type="journal article" date="2020" name="bioRxiv">
        <title>Comparative genomics of Chlamydomonas.</title>
        <authorList>
            <person name="Craig R.J."/>
            <person name="Hasan A.R."/>
            <person name="Ness R.W."/>
            <person name="Keightley P.D."/>
        </authorList>
    </citation>
    <scope>NUCLEOTIDE SEQUENCE</scope>
    <source>
        <strain evidence="6">CCAP 11/70</strain>
    </source>
</reference>
<keyword evidence="2 4" id="KW-0863">Zinc-finger</keyword>
<comment type="caution">
    <text evidence="6">The sequence shown here is derived from an EMBL/GenBank/DDBJ whole genome shotgun (WGS) entry which is preliminary data.</text>
</comment>
<evidence type="ECO:0000256" key="2">
    <source>
        <dbReference type="ARBA" id="ARBA00022771"/>
    </source>
</evidence>
<evidence type="ECO:0000313" key="6">
    <source>
        <dbReference type="EMBL" id="KAG2487784.1"/>
    </source>
</evidence>
<evidence type="ECO:0000256" key="4">
    <source>
        <dbReference type="PROSITE-ProRule" id="PRU00134"/>
    </source>
</evidence>
<name>A0A835XQE1_9CHLO</name>
<dbReference type="OrthoDB" id="550075at2759"/>
<sequence>MHVFWRDPETQREVSFEEASRRSTEELQMAVVTMGNADEAVFQALTADEFVVALVGLSVFTTLRHAASTYNLAVALWSLPTVRERIRTELLPQLAARDVGEEWHMDATQWEAVWLRRLVPALLGIADGKVPATSPTVLHGRAMAQEAAQRLAELEPTRPLSQLPLALVADDKQLPRLMYRAATAALRLGQEHGNDLAVVLGGWLAASSAVAGGLAGAARAAFTMGELRRLAEQATAAQKRLKRWYMHVILPLAATIHSEFIQEVLESFKDLQDLQPVPPFSVNRVNEQPVFTEPVCDGCGKRVAAYKRCGQCRQRLYCGQTCQAADWKAGLKLSCKEMAAAAAAGAAAGAGAAGSGS</sequence>
<evidence type="ECO:0000259" key="5">
    <source>
        <dbReference type="PROSITE" id="PS50865"/>
    </source>
</evidence>
<organism evidence="6 7">
    <name type="scientific">Edaphochlamys debaryana</name>
    <dbReference type="NCBI Taxonomy" id="47281"/>
    <lineage>
        <taxon>Eukaryota</taxon>
        <taxon>Viridiplantae</taxon>
        <taxon>Chlorophyta</taxon>
        <taxon>core chlorophytes</taxon>
        <taxon>Chlorophyceae</taxon>
        <taxon>CS clade</taxon>
        <taxon>Chlamydomonadales</taxon>
        <taxon>Chlamydomonadales incertae sedis</taxon>
        <taxon>Edaphochlamys</taxon>
    </lineage>
</organism>
<evidence type="ECO:0000313" key="7">
    <source>
        <dbReference type="Proteomes" id="UP000612055"/>
    </source>
</evidence>
<feature type="domain" description="MYND-type" evidence="5">
    <location>
        <begin position="296"/>
        <end position="335"/>
    </location>
</feature>
<dbReference type="PROSITE" id="PS50865">
    <property type="entry name" value="ZF_MYND_2"/>
    <property type="match status" value="1"/>
</dbReference>
<accession>A0A835XQE1</accession>
<dbReference type="GO" id="GO:0008270">
    <property type="term" value="F:zinc ion binding"/>
    <property type="evidence" value="ECO:0007669"/>
    <property type="project" value="UniProtKB-KW"/>
</dbReference>
<protein>
    <recommendedName>
        <fullName evidence="5">MYND-type domain-containing protein</fullName>
    </recommendedName>
</protein>
<dbReference type="InterPro" id="IPR002893">
    <property type="entry name" value="Znf_MYND"/>
</dbReference>
<dbReference type="Gene3D" id="6.10.140.2220">
    <property type="match status" value="1"/>
</dbReference>
<proteinExistence type="predicted"/>
<keyword evidence="7" id="KW-1185">Reference proteome</keyword>
<gene>
    <name evidence="6" type="ORF">HYH03_013628</name>
</gene>